<name>A0A1F5A445_9BACT</name>
<dbReference type="Pfam" id="PF13749">
    <property type="entry name" value="HATPase_c_4"/>
    <property type="match status" value="1"/>
</dbReference>
<dbReference type="Proteomes" id="UP000177701">
    <property type="component" value="Unassembled WGS sequence"/>
</dbReference>
<dbReference type="PANTHER" id="PTHR30595:SF6">
    <property type="entry name" value="SCHLAFEN ALBA-2 DOMAIN-CONTAINING PROTEIN"/>
    <property type="match status" value="1"/>
</dbReference>
<dbReference type="SUPFAM" id="SSF46785">
    <property type="entry name" value="Winged helix' DNA-binding domain"/>
    <property type="match status" value="1"/>
</dbReference>
<dbReference type="AlphaFoldDB" id="A0A1F5A445"/>
<dbReference type="InterPro" id="IPR036388">
    <property type="entry name" value="WH-like_DNA-bd_sf"/>
</dbReference>
<dbReference type="InterPro" id="IPR038475">
    <property type="entry name" value="RecG_C_sf"/>
</dbReference>
<dbReference type="InterPro" id="IPR036390">
    <property type="entry name" value="WH_DNA-bd_sf"/>
</dbReference>
<protein>
    <submittedName>
        <fullName evidence="1">Uncharacterized protein</fullName>
    </submittedName>
</protein>
<dbReference type="EMBL" id="MEYH01000113">
    <property type="protein sequence ID" value="OGD13335.1"/>
    <property type="molecule type" value="Genomic_DNA"/>
</dbReference>
<gene>
    <name evidence="1" type="ORF">A2V47_02605</name>
</gene>
<reference evidence="1 2" key="1">
    <citation type="journal article" date="2016" name="Nat. Commun.">
        <title>Thousands of microbial genomes shed light on interconnected biogeochemical processes in an aquifer system.</title>
        <authorList>
            <person name="Anantharaman K."/>
            <person name="Brown C.T."/>
            <person name="Hug L.A."/>
            <person name="Sharon I."/>
            <person name="Castelle C.J."/>
            <person name="Probst A.J."/>
            <person name="Thomas B.C."/>
            <person name="Singh A."/>
            <person name="Wilkins M.J."/>
            <person name="Karaoz U."/>
            <person name="Brodie E.L."/>
            <person name="Williams K.H."/>
            <person name="Hubbard S.S."/>
            <person name="Banfield J.F."/>
        </authorList>
    </citation>
    <scope>NUCLEOTIDE SEQUENCE [LARGE SCALE GENOMIC DNA]</scope>
</reference>
<evidence type="ECO:0000313" key="1">
    <source>
        <dbReference type="EMBL" id="OGD13335.1"/>
    </source>
</evidence>
<dbReference type="Gene3D" id="3.30.565.60">
    <property type="match status" value="1"/>
</dbReference>
<proteinExistence type="predicted"/>
<dbReference type="PANTHER" id="PTHR30595">
    <property type="entry name" value="GLPR-RELATED TRANSCRIPTIONAL REPRESSOR"/>
    <property type="match status" value="1"/>
</dbReference>
<evidence type="ECO:0000313" key="2">
    <source>
        <dbReference type="Proteomes" id="UP000177701"/>
    </source>
</evidence>
<accession>A0A1F5A445</accession>
<organism evidence="1 2">
    <name type="scientific">Candidatus Sediminicultor quintus</name>
    <dbReference type="NCBI Taxonomy" id="1797291"/>
    <lineage>
        <taxon>Bacteria</taxon>
        <taxon>Pseudomonadati</taxon>
        <taxon>Atribacterota</taxon>
        <taxon>Candidatus Phoenicimicrobiia</taxon>
        <taxon>Candidatus Pheonicimicrobiales</taxon>
        <taxon>Candidatus Phoenicimicrobiaceae</taxon>
        <taxon>Candidatus Sediminicultor</taxon>
    </lineage>
</organism>
<dbReference type="STRING" id="1797291.A2V47_02605"/>
<dbReference type="Gene3D" id="1.10.10.10">
    <property type="entry name" value="Winged helix-like DNA-binding domain superfamily/Winged helix DNA-binding domain"/>
    <property type="match status" value="1"/>
</dbReference>
<sequence>MSKIKFEGIHRREILEYPYEALREAIINALIHRNYLGASSIQIRVYSDRLVIMNEGKLPPEVPVEKLKTEHLSKPRNTLLADVFYKAGFIESWRRGTIKIMEKCQEQGLPEPDFEEDHGVFTVRFYQDKWNEENLKKLGLNERQIKAVMYVKEKGKITNKEYQVINNCSRNTATNDLRRLVENHILKESGVKGAGSYYDIA</sequence>
<comment type="caution">
    <text evidence="1">The sequence shown here is derived from an EMBL/GenBank/DDBJ whole genome shotgun (WGS) entry which is preliminary data.</text>
</comment>